<feature type="transmembrane region" description="Helical" evidence="16 17">
    <location>
        <begin position="390"/>
        <end position="407"/>
    </location>
</feature>
<evidence type="ECO:0000256" key="8">
    <source>
        <dbReference type="ARBA" id="ARBA00022692"/>
    </source>
</evidence>
<accession>A0AAE0NZA2</accession>
<evidence type="ECO:0000256" key="7">
    <source>
        <dbReference type="ARBA" id="ARBA00022691"/>
    </source>
</evidence>
<evidence type="ECO:0000313" key="19">
    <source>
        <dbReference type="EMBL" id="KAK3390447.1"/>
    </source>
</evidence>
<evidence type="ECO:0000256" key="3">
    <source>
        <dbReference type="ARBA" id="ARBA00005189"/>
    </source>
</evidence>
<dbReference type="InterPro" id="IPR007318">
    <property type="entry name" value="Phopholipid_MeTrfase"/>
</dbReference>
<organism evidence="19 20">
    <name type="scientific">Podospora didyma</name>
    <dbReference type="NCBI Taxonomy" id="330526"/>
    <lineage>
        <taxon>Eukaryota</taxon>
        <taxon>Fungi</taxon>
        <taxon>Dikarya</taxon>
        <taxon>Ascomycota</taxon>
        <taxon>Pezizomycotina</taxon>
        <taxon>Sordariomycetes</taxon>
        <taxon>Sordariomycetidae</taxon>
        <taxon>Sordariales</taxon>
        <taxon>Podosporaceae</taxon>
        <taxon>Podospora</taxon>
    </lineage>
</organism>
<dbReference type="Proteomes" id="UP001285441">
    <property type="component" value="Unassembled WGS sequence"/>
</dbReference>
<feature type="region of interest" description="Disordered" evidence="18">
    <location>
        <begin position="24"/>
        <end position="55"/>
    </location>
</feature>
<evidence type="ECO:0000256" key="18">
    <source>
        <dbReference type="SAM" id="MobiDB-lite"/>
    </source>
</evidence>
<dbReference type="HAMAP" id="MF_03217">
    <property type="entry name" value="PEMT"/>
    <property type="match status" value="1"/>
</dbReference>
<dbReference type="PANTHER" id="PTHR32138:SF0">
    <property type="entry name" value="PHOSPHATIDYLETHANOLAMINE N-METHYLTRANSFERASE"/>
    <property type="match status" value="1"/>
</dbReference>
<feature type="transmembrane region" description="Helical" evidence="16 17">
    <location>
        <begin position="570"/>
        <end position="589"/>
    </location>
</feature>
<keyword evidence="9 16" id="KW-0256">Endoplasmic reticulum</keyword>
<protein>
    <recommendedName>
        <fullName evidence="16 17">Phosphatidylethanolamine N-methyltransferase</fullName>
        <shortName evidence="16">PE methyltransferase</shortName>
        <shortName evidence="16 17">PEAMT</shortName>
        <shortName evidence="16">PEMT</shortName>
        <ecNumber evidence="16 17">2.1.1.17</ecNumber>
    </recommendedName>
</protein>
<evidence type="ECO:0000256" key="13">
    <source>
        <dbReference type="ARBA" id="ARBA00023209"/>
    </source>
</evidence>
<comment type="similarity">
    <text evidence="16 17">Belongs to the class VI-like SAM-binding methyltransferase superfamily. CHO2 family.</text>
</comment>
<feature type="transmembrane region" description="Helical" evidence="16 17">
    <location>
        <begin position="413"/>
        <end position="436"/>
    </location>
</feature>
<keyword evidence="6 16" id="KW-0808">Transferase</keyword>
<dbReference type="PANTHER" id="PTHR32138">
    <property type="entry name" value="PHOSPHATIDYLETHANOLAMINE N-METHYLTRANSFERASE"/>
    <property type="match status" value="1"/>
</dbReference>
<evidence type="ECO:0000256" key="9">
    <source>
        <dbReference type="ARBA" id="ARBA00022824"/>
    </source>
</evidence>
<evidence type="ECO:0000256" key="6">
    <source>
        <dbReference type="ARBA" id="ARBA00022679"/>
    </source>
</evidence>
<dbReference type="GO" id="GO:0004608">
    <property type="term" value="F:phosphatidylethanolamine N-methyltransferase activity"/>
    <property type="evidence" value="ECO:0007669"/>
    <property type="project" value="UniProtKB-UniRule"/>
</dbReference>
<evidence type="ECO:0000256" key="5">
    <source>
        <dbReference type="ARBA" id="ARBA00022603"/>
    </source>
</evidence>
<comment type="caution">
    <text evidence="19">The sequence shown here is derived from an EMBL/GenBank/DDBJ whole genome shotgun (WGS) entry which is preliminary data.</text>
</comment>
<evidence type="ECO:0000256" key="2">
    <source>
        <dbReference type="ARBA" id="ARBA00004969"/>
    </source>
</evidence>
<dbReference type="InterPro" id="IPR016219">
    <property type="entry name" value="Phosphatid-EA_MeTrfase_fun"/>
</dbReference>
<keyword evidence="14 16" id="KW-1208">Phospholipid metabolism</keyword>
<keyword evidence="4 16" id="KW-0444">Lipid biosynthesis</keyword>
<sequence length="959" mass="106976">MSTSGADMPAAGLDKVRQRLTALATSDEEEAVPAAVAPSAPGEHEDGEPHVKKTYGRTPGGKVFVVPTTHDMVSQLLDPREPKNLSDVLVLAILALHILAAFALPSSLKRPVFAAVFLFWRASYNVGIGYLLTVQSKYKLLVTWARRWGLFEDPADGKNPAWLHDLLKGELEAKIPEDYKFDDAPLEYNTWLVFRRVVDLILMCDFVSYCLFAIVCGHKPTGEALAMTLARWGAGIALVGFNLWVKLDAHRVVKDYAWYWGDFFYLIEQELTFDGVFEMAPHPMYSIGYAGYYGISMMAASYEVLFISILAHAAQFAFLVIVENPHIEKTYNPPPPRLRAESCLSETSSLAPDSIVDTPGSSTLSRDGPAPVHNLLGLQNLDLFRTTDSSVLLVVAYLVVLTIVTPSNPGYQALFVLHALLWRLWYSAGLGIILTLQSKEKFFTRHFVKYGETAEEAWRQWKGMYHLSNVLCHASFIAACWKMYNFPEDWSYGWVLLKHVIGVSLVALQIWVATSIYESLGEFGWFYGDFFLDSRGRLTYKSIYRFLNNPERVIGTAGLWGAALITGSRAIFVMAIVGHILTLGFISYVEKPHMQKVYGRNLREEAGLTKFIKRSLPPPVKEWQTSVDKVLDETRHFVDDFVEAARAKLAAGSSTIARDTSALFNKYPARLTLSRISPDLAGYDPKHYKLSMAGTSVVGPSEKATGKESAEARVPKAVKTMVFEYGAPIVVKWTAPKNHSKKDWVGLYMVTDNRSREVTEVPSLGRWVPTCAGQYDTTTDQGILFTDRSVAGADVDLVQGEMVFEGDKLWWTQGMFEFRYHHGGAHNVMSISEPFEVRISKFDEDDVVSFNSVSEPAVESALLPIVQNCLDRDPEIAPNTADEPFGSHVERDSKYARRVVYAIHHMFGIEFAPAVVPADGTVKKLAWRICNAKQVLAPYSMSESRGPTTPVAEKFPDAL</sequence>
<comment type="pathway">
    <text evidence="3">Lipid metabolism.</text>
</comment>
<reference evidence="19" key="2">
    <citation type="submission" date="2023-06" db="EMBL/GenBank/DDBJ databases">
        <authorList>
            <consortium name="Lawrence Berkeley National Laboratory"/>
            <person name="Haridas S."/>
            <person name="Hensen N."/>
            <person name="Bonometti L."/>
            <person name="Westerberg I."/>
            <person name="Brannstrom I.O."/>
            <person name="Guillou S."/>
            <person name="Cros-Aarteil S."/>
            <person name="Calhoun S."/>
            <person name="Kuo A."/>
            <person name="Mondo S."/>
            <person name="Pangilinan J."/>
            <person name="Riley R."/>
            <person name="LaButti K."/>
            <person name="Andreopoulos B."/>
            <person name="Lipzen A."/>
            <person name="Chen C."/>
            <person name="Yanf M."/>
            <person name="Daum C."/>
            <person name="Ng V."/>
            <person name="Clum A."/>
            <person name="Steindorff A."/>
            <person name="Ohm R."/>
            <person name="Martin F."/>
            <person name="Silar P."/>
            <person name="Natvig D."/>
            <person name="Lalanne C."/>
            <person name="Gautier V."/>
            <person name="Ament-velasquez S.L."/>
            <person name="Kruys A."/>
            <person name="Hutchinson M.I."/>
            <person name="Powell A.J."/>
            <person name="Barry K."/>
            <person name="Miller A.N."/>
            <person name="Grigoriev I.V."/>
            <person name="Debuchy R."/>
            <person name="Gladieux P."/>
            <person name="Thoren M.H."/>
            <person name="Johannesson H."/>
        </authorList>
    </citation>
    <scope>NUCLEOTIDE SEQUENCE</scope>
    <source>
        <strain evidence="19">CBS 232.78</strain>
    </source>
</reference>
<comment type="caution">
    <text evidence="16 17">Lacks conserved residue(s) required for the propagation of feature annotation.</text>
</comment>
<keyword evidence="11 16" id="KW-0443">Lipid metabolism</keyword>
<feature type="transmembrane region" description="Helical" evidence="16 17">
    <location>
        <begin position="197"/>
        <end position="217"/>
    </location>
</feature>
<feature type="compositionally biased region" description="Basic and acidic residues" evidence="18">
    <location>
        <begin position="42"/>
        <end position="51"/>
    </location>
</feature>
<dbReference type="PROSITE" id="PS51598">
    <property type="entry name" value="SAM_CHO2"/>
    <property type="match status" value="1"/>
</dbReference>
<feature type="transmembrane region" description="Helical" evidence="16 17">
    <location>
        <begin position="224"/>
        <end position="245"/>
    </location>
</feature>
<evidence type="ECO:0000256" key="11">
    <source>
        <dbReference type="ARBA" id="ARBA00023098"/>
    </source>
</evidence>
<dbReference type="Pfam" id="PF04191">
    <property type="entry name" value="PEMT"/>
    <property type="match status" value="2"/>
</dbReference>
<reference evidence="19" key="1">
    <citation type="journal article" date="2023" name="Mol. Phylogenet. Evol.">
        <title>Genome-scale phylogeny and comparative genomics of the fungal order Sordariales.</title>
        <authorList>
            <person name="Hensen N."/>
            <person name="Bonometti L."/>
            <person name="Westerberg I."/>
            <person name="Brannstrom I.O."/>
            <person name="Guillou S."/>
            <person name="Cros-Aarteil S."/>
            <person name="Calhoun S."/>
            <person name="Haridas S."/>
            <person name="Kuo A."/>
            <person name="Mondo S."/>
            <person name="Pangilinan J."/>
            <person name="Riley R."/>
            <person name="LaButti K."/>
            <person name="Andreopoulos B."/>
            <person name="Lipzen A."/>
            <person name="Chen C."/>
            <person name="Yan M."/>
            <person name="Daum C."/>
            <person name="Ng V."/>
            <person name="Clum A."/>
            <person name="Steindorff A."/>
            <person name="Ohm R.A."/>
            <person name="Martin F."/>
            <person name="Silar P."/>
            <person name="Natvig D.O."/>
            <person name="Lalanne C."/>
            <person name="Gautier V."/>
            <person name="Ament-Velasquez S.L."/>
            <person name="Kruys A."/>
            <person name="Hutchinson M.I."/>
            <person name="Powell A.J."/>
            <person name="Barry K."/>
            <person name="Miller A.N."/>
            <person name="Grigoriev I.V."/>
            <person name="Debuchy R."/>
            <person name="Gladieux P."/>
            <person name="Hiltunen Thoren M."/>
            <person name="Johannesson H."/>
        </authorList>
    </citation>
    <scope>NUCLEOTIDE SEQUENCE</scope>
    <source>
        <strain evidence="19">CBS 232.78</strain>
    </source>
</reference>
<feature type="transmembrane region" description="Helical" evidence="16 17">
    <location>
        <begin position="112"/>
        <end position="132"/>
    </location>
</feature>
<dbReference type="GO" id="GO:0032259">
    <property type="term" value="P:methylation"/>
    <property type="evidence" value="ECO:0007669"/>
    <property type="project" value="UniProtKB-KW"/>
</dbReference>
<keyword evidence="8 16" id="KW-0812">Transmembrane</keyword>
<name>A0AAE0NZA2_9PEZI</name>
<dbReference type="FunFam" id="2.60.40.2840:FF:000006">
    <property type="entry name" value="Phosphatidylethanolamine N-methyltransferase"/>
    <property type="match status" value="1"/>
</dbReference>
<dbReference type="Gene3D" id="2.60.40.2840">
    <property type="match status" value="1"/>
</dbReference>
<keyword evidence="10 16" id="KW-1133">Transmembrane helix</keyword>
<evidence type="ECO:0000256" key="15">
    <source>
        <dbReference type="ARBA" id="ARBA00057332"/>
    </source>
</evidence>
<dbReference type="GO" id="GO:0005789">
    <property type="term" value="C:endoplasmic reticulum membrane"/>
    <property type="evidence" value="ECO:0007669"/>
    <property type="project" value="UniProtKB-SubCell"/>
</dbReference>
<comment type="catalytic activity">
    <reaction evidence="16 17">
        <text>a 1,2-diacyl-sn-glycero-3-phosphoethanolamine + S-adenosyl-L-methionine = a 1,2-diacyl-sn-glycero-3-phospho-N-methylethanolamine + S-adenosyl-L-homocysteine + H(+)</text>
        <dbReference type="Rhea" id="RHEA:11164"/>
        <dbReference type="ChEBI" id="CHEBI:15378"/>
        <dbReference type="ChEBI" id="CHEBI:57856"/>
        <dbReference type="ChEBI" id="CHEBI:59789"/>
        <dbReference type="ChEBI" id="CHEBI:64573"/>
        <dbReference type="ChEBI" id="CHEBI:64612"/>
        <dbReference type="EC" id="2.1.1.17"/>
    </reaction>
</comment>
<dbReference type="PIRSF" id="PIRSF000383">
    <property type="entry name" value="PEAMT"/>
    <property type="match status" value="1"/>
</dbReference>
<dbReference type="GO" id="GO:0006656">
    <property type="term" value="P:phosphatidylcholine biosynthetic process"/>
    <property type="evidence" value="ECO:0007669"/>
    <property type="project" value="UniProtKB-UniRule"/>
</dbReference>
<feature type="transmembrane region" description="Helical" evidence="16 17">
    <location>
        <begin position="88"/>
        <end position="105"/>
    </location>
</feature>
<feature type="compositionally biased region" description="Low complexity" evidence="18">
    <location>
        <begin position="32"/>
        <end position="41"/>
    </location>
</feature>
<keyword evidence="20" id="KW-1185">Reference proteome</keyword>
<dbReference type="EMBL" id="JAULSW010000002">
    <property type="protein sequence ID" value="KAK3390447.1"/>
    <property type="molecule type" value="Genomic_DNA"/>
</dbReference>
<comment type="subcellular location">
    <subcellularLocation>
        <location evidence="1">Endomembrane system</location>
        <topology evidence="1">Multi-pass membrane protein</topology>
    </subcellularLocation>
    <subcellularLocation>
        <location evidence="16 17">Endoplasmic reticulum membrane</location>
        <topology evidence="16 17">Multi-pass membrane protein</topology>
    </subcellularLocation>
</comment>
<evidence type="ECO:0000256" key="4">
    <source>
        <dbReference type="ARBA" id="ARBA00022516"/>
    </source>
</evidence>
<evidence type="ECO:0000256" key="16">
    <source>
        <dbReference type="HAMAP-Rule" id="MF_03217"/>
    </source>
</evidence>
<evidence type="ECO:0000313" key="20">
    <source>
        <dbReference type="Proteomes" id="UP001285441"/>
    </source>
</evidence>
<comment type="pathway">
    <text evidence="2 16 17">Phospholipid metabolism; phosphatidylcholine biosynthesis.</text>
</comment>
<gene>
    <name evidence="19" type="ORF">B0H63DRAFT_115151</name>
</gene>
<keyword evidence="5 16" id="KW-0489">Methyltransferase</keyword>
<feature type="transmembrane region" description="Helical" evidence="16 17">
    <location>
        <begin position="496"/>
        <end position="517"/>
    </location>
</feature>
<evidence type="ECO:0000256" key="12">
    <source>
        <dbReference type="ARBA" id="ARBA00023136"/>
    </source>
</evidence>
<dbReference type="AlphaFoldDB" id="A0AAE0NZA2"/>
<evidence type="ECO:0000256" key="14">
    <source>
        <dbReference type="ARBA" id="ARBA00023264"/>
    </source>
</evidence>
<evidence type="ECO:0000256" key="10">
    <source>
        <dbReference type="ARBA" id="ARBA00022989"/>
    </source>
</evidence>
<evidence type="ECO:0000256" key="17">
    <source>
        <dbReference type="RuleBase" id="RU361122"/>
    </source>
</evidence>
<comment type="function">
    <text evidence="15 16 17">Catalyzes the first step of the methylation pathway of phosphatidylcholine biosynthesis, the SAM-dependent methylation of phosphatidylethanolamine (PE) to phosphatidylmonomethylethanolamine (PMME).</text>
</comment>
<keyword evidence="12 16" id="KW-0472">Membrane</keyword>
<dbReference type="EC" id="2.1.1.17" evidence="16 17"/>
<keyword evidence="13 16" id="KW-0594">Phospholipid biosynthesis</keyword>
<evidence type="ECO:0000256" key="1">
    <source>
        <dbReference type="ARBA" id="ARBA00004127"/>
    </source>
</evidence>
<keyword evidence="7 16" id="KW-0949">S-adenosyl-L-methionine</keyword>
<proteinExistence type="inferred from homology"/>